<dbReference type="SUPFAM" id="SSF53850">
    <property type="entry name" value="Periplasmic binding protein-like II"/>
    <property type="match status" value="1"/>
</dbReference>
<dbReference type="Gene3D" id="3.40.190.150">
    <property type="entry name" value="Bordetella uptake gene, domain 1"/>
    <property type="match status" value="1"/>
</dbReference>
<dbReference type="PANTHER" id="PTHR42928">
    <property type="entry name" value="TRICARBOXYLATE-BINDING PROTEIN"/>
    <property type="match status" value="1"/>
</dbReference>
<dbReference type="CDD" id="cd07012">
    <property type="entry name" value="PBP2_Bug_TTT"/>
    <property type="match status" value="1"/>
</dbReference>
<accession>A0A261QZ80</accession>
<dbReference type="PIRSF" id="PIRSF017082">
    <property type="entry name" value="YflP"/>
    <property type="match status" value="1"/>
</dbReference>
<keyword evidence="2" id="KW-0732">Signal</keyword>
<proteinExistence type="inferred from homology"/>
<dbReference type="PROSITE" id="PS51257">
    <property type="entry name" value="PROKAR_LIPOPROTEIN"/>
    <property type="match status" value="1"/>
</dbReference>
<feature type="signal peptide" evidence="2">
    <location>
        <begin position="1"/>
        <end position="28"/>
    </location>
</feature>
<evidence type="ECO:0000313" key="3">
    <source>
        <dbReference type="EMBL" id="OZI18098.1"/>
    </source>
</evidence>
<dbReference type="Proteomes" id="UP000216947">
    <property type="component" value="Unassembled WGS sequence"/>
</dbReference>
<evidence type="ECO:0000256" key="2">
    <source>
        <dbReference type="SAM" id="SignalP"/>
    </source>
</evidence>
<dbReference type="Gene3D" id="3.40.190.10">
    <property type="entry name" value="Periplasmic binding protein-like II"/>
    <property type="match status" value="1"/>
</dbReference>
<dbReference type="RefSeq" id="WP_038852387.1">
    <property type="nucleotide sequence ID" value="NZ_NEVI01000017.1"/>
</dbReference>
<evidence type="ECO:0000256" key="1">
    <source>
        <dbReference type="ARBA" id="ARBA00006987"/>
    </source>
</evidence>
<organism evidence="3 4">
    <name type="scientific">Bordetella genomosp. 7</name>
    <dbReference type="NCBI Taxonomy" id="1416805"/>
    <lineage>
        <taxon>Bacteria</taxon>
        <taxon>Pseudomonadati</taxon>
        <taxon>Pseudomonadota</taxon>
        <taxon>Betaproteobacteria</taxon>
        <taxon>Burkholderiales</taxon>
        <taxon>Alcaligenaceae</taxon>
        <taxon>Bordetella</taxon>
    </lineage>
</organism>
<sequence length="325" mass="34456">MHFRKLVSVLGVTAACIMAAAPVSSAMAQDGWPAKPIRMVVPFATGGSNDVIGRRIAQELSQRLGQPVVVENRGGGGGTIGAQVVASAPADGYTLLFMSSSLATSAAVQKTPYDPVTAFDPVSRVAAAPFLLVTRTDFPARTFSEFVDYAKANPEKLNYGSAGLGDNSQLATELLNDLAGIRTMAVNYKGTGPALLDLVAGRIDFTITSIASIRGTVADQLPKLVFTGAQRDPDFSEIPTIRESGLDYVVELWWGVFAPAGTPKEVRERLNQEIAAIVREQEFATFLKSAGATPAPSSSDELRADVARDVERWSKIAVKAGLKVN</sequence>
<dbReference type="PANTHER" id="PTHR42928:SF5">
    <property type="entry name" value="BLR1237 PROTEIN"/>
    <property type="match status" value="1"/>
</dbReference>
<dbReference type="InterPro" id="IPR005064">
    <property type="entry name" value="BUG"/>
</dbReference>
<gene>
    <name evidence="3" type="ORF">CAL19_13620</name>
</gene>
<name>A0A261QZ80_9BORD</name>
<dbReference type="EMBL" id="NEVK01000006">
    <property type="protein sequence ID" value="OZI18098.1"/>
    <property type="molecule type" value="Genomic_DNA"/>
</dbReference>
<dbReference type="AlphaFoldDB" id="A0A261QZ80"/>
<protein>
    <recommendedName>
        <fullName evidence="5">ABC transporter substrate-binding protein</fullName>
    </recommendedName>
</protein>
<keyword evidence="4" id="KW-1185">Reference proteome</keyword>
<dbReference type="InterPro" id="IPR042100">
    <property type="entry name" value="Bug_dom1"/>
</dbReference>
<comment type="similarity">
    <text evidence="1">Belongs to the UPF0065 (bug) family.</text>
</comment>
<dbReference type="Pfam" id="PF03401">
    <property type="entry name" value="TctC"/>
    <property type="match status" value="1"/>
</dbReference>
<evidence type="ECO:0000313" key="4">
    <source>
        <dbReference type="Proteomes" id="UP000216947"/>
    </source>
</evidence>
<feature type="chain" id="PRO_5012447150" description="ABC transporter substrate-binding protein" evidence="2">
    <location>
        <begin position="29"/>
        <end position="325"/>
    </location>
</feature>
<reference evidence="4" key="1">
    <citation type="submission" date="2017-05" db="EMBL/GenBank/DDBJ databases">
        <title>Complete and WGS of Bordetella genogroups.</title>
        <authorList>
            <person name="Spilker T."/>
            <person name="Lipuma J."/>
        </authorList>
    </citation>
    <scope>NUCLEOTIDE SEQUENCE [LARGE SCALE GENOMIC DNA]</scope>
    <source>
        <strain evidence="4">AU18089</strain>
    </source>
</reference>
<comment type="caution">
    <text evidence="3">The sequence shown here is derived from an EMBL/GenBank/DDBJ whole genome shotgun (WGS) entry which is preliminary data.</text>
</comment>
<evidence type="ECO:0008006" key="5">
    <source>
        <dbReference type="Google" id="ProtNLM"/>
    </source>
</evidence>
<dbReference type="OrthoDB" id="5171643at2"/>